<dbReference type="Gene3D" id="3.40.50.1820">
    <property type="entry name" value="alpha/beta hydrolase"/>
    <property type="match status" value="1"/>
</dbReference>
<dbReference type="EC" id="3.1.2.12" evidence="2 6"/>
<dbReference type="InterPro" id="IPR000801">
    <property type="entry name" value="Esterase-like"/>
</dbReference>
<evidence type="ECO:0000256" key="6">
    <source>
        <dbReference type="NCBIfam" id="TIGR02821"/>
    </source>
</evidence>
<protein>
    <recommendedName>
        <fullName evidence="2 6">S-formylglutathione hydrolase</fullName>
        <ecNumber evidence="2 6">3.1.2.12</ecNumber>
    </recommendedName>
</protein>
<name>A0A252A4E7_9PROT</name>
<comment type="function">
    <text evidence="8">Serine hydrolase involved in the detoxification of formaldehyde.</text>
</comment>
<gene>
    <name evidence="9" type="ORF">HK12_02050</name>
</gene>
<dbReference type="FunFam" id="3.40.50.1820:FF:000002">
    <property type="entry name" value="S-formylglutathione hydrolase"/>
    <property type="match status" value="1"/>
</dbReference>
<dbReference type="EMBL" id="JOMO01000012">
    <property type="protein sequence ID" value="OUI84098.1"/>
    <property type="molecule type" value="Genomic_DNA"/>
</dbReference>
<dbReference type="RefSeq" id="WP_086551975.1">
    <property type="nucleotide sequence ID" value="NZ_JOMO01000012.1"/>
</dbReference>
<dbReference type="GO" id="GO:0018738">
    <property type="term" value="F:S-formylglutathione hydrolase activity"/>
    <property type="evidence" value="ECO:0007669"/>
    <property type="project" value="UniProtKB-UniRule"/>
</dbReference>
<dbReference type="AlphaFoldDB" id="A0A252A4E7"/>
<comment type="similarity">
    <text evidence="1 8">Belongs to the esterase D family.</text>
</comment>
<dbReference type="GO" id="GO:0046294">
    <property type="term" value="P:formaldehyde catabolic process"/>
    <property type="evidence" value="ECO:0007669"/>
    <property type="project" value="InterPro"/>
</dbReference>
<feature type="active site" description="Charge relay system" evidence="7">
    <location>
        <position position="230"/>
    </location>
</feature>
<evidence type="ECO:0000256" key="1">
    <source>
        <dbReference type="ARBA" id="ARBA00005622"/>
    </source>
</evidence>
<sequence length="288" mass="31369">MAAPPFTVRSESVCHGGRVGFYTHQSAALGLEARFAVFMPPNAAANAPAPVVYVLAGLTCTEETFFIKAHALQEAARLGVALVATDTSPRGAGIEGEDADWDFGTGAGFYLDATIAPWSSHYRMGRYITQELPALVEAHFALDGTRRGIMGHSMGGHGALVHGLRAPQVWKSVSAFAPIVHPTAVPWGQKAFTNYLGPDKQAWRAYDAVCLLQDGYRHPNPILVDQGLADQFLERELQPWHLRDAAHKAQQPLTLREHAGYDHSYWFVQSFAAEHIRHHARLLTGGGA</sequence>
<keyword evidence="3 8" id="KW-0719">Serine esterase</keyword>
<dbReference type="InterPro" id="IPR029058">
    <property type="entry name" value="AB_hydrolase_fold"/>
</dbReference>
<organism evidence="9 10">
    <name type="scientific">Acetobacter orientalis</name>
    <dbReference type="NCBI Taxonomy" id="146474"/>
    <lineage>
        <taxon>Bacteria</taxon>
        <taxon>Pseudomonadati</taxon>
        <taxon>Pseudomonadota</taxon>
        <taxon>Alphaproteobacteria</taxon>
        <taxon>Acetobacterales</taxon>
        <taxon>Acetobacteraceae</taxon>
        <taxon>Acetobacter</taxon>
    </lineage>
</organism>
<dbReference type="GO" id="GO:0005829">
    <property type="term" value="C:cytosol"/>
    <property type="evidence" value="ECO:0007669"/>
    <property type="project" value="TreeGrafter"/>
</dbReference>
<feature type="active site" description="Charge relay system" evidence="7">
    <location>
        <position position="263"/>
    </location>
</feature>
<evidence type="ECO:0000313" key="10">
    <source>
        <dbReference type="Proteomes" id="UP000194639"/>
    </source>
</evidence>
<evidence type="ECO:0000313" key="9">
    <source>
        <dbReference type="EMBL" id="OUI84098.1"/>
    </source>
</evidence>
<accession>A0A252A4E7</accession>
<reference evidence="9 10" key="1">
    <citation type="submission" date="2014-06" db="EMBL/GenBank/DDBJ databases">
        <authorList>
            <person name="Ju J."/>
            <person name="Zhang J."/>
        </authorList>
    </citation>
    <scope>NUCLEOTIDE SEQUENCE [LARGE SCALE GENOMIC DNA]</scope>
    <source>
        <strain evidence="9">DmW_045</strain>
    </source>
</reference>
<dbReference type="NCBIfam" id="TIGR02821">
    <property type="entry name" value="fghA_ester_D"/>
    <property type="match status" value="1"/>
</dbReference>
<evidence type="ECO:0000256" key="2">
    <source>
        <dbReference type="ARBA" id="ARBA00012479"/>
    </source>
</evidence>
<comment type="catalytic activity">
    <reaction evidence="5 8">
        <text>S-formylglutathione + H2O = formate + glutathione + H(+)</text>
        <dbReference type="Rhea" id="RHEA:14961"/>
        <dbReference type="ChEBI" id="CHEBI:15377"/>
        <dbReference type="ChEBI" id="CHEBI:15378"/>
        <dbReference type="ChEBI" id="CHEBI:15740"/>
        <dbReference type="ChEBI" id="CHEBI:57688"/>
        <dbReference type="ChEBI" id="CHEBI:57925"/>
        <dbReference type="EC" id="3.1.2.12"/>
    </reaction>
</comment>
<proteinExistence type="inferred from homology"/>
<feature type="active site" description="Charge relay system" evidence="7">
    <location>
        <position position="153"/>
    </location>
</feature>
<dbReference type="Proteomes" id="UP000194639">
    <property type="component" value="Unassembled WGS sequence"/>
</dbReference>
<evidence type="ECO:0000256" key="4">
    <source>
        <dbReference type="ARBA" id="ARBA00022801"/>
    </source>
</evidence>
<dbReference type="Pfam" id="PF00756">
    <property type="entry name" value="Esterase"/>
    <property type="match status" value="1"/>
</dbReference>
<dbReference type="PANTHER" id="PTHR10061">
    <property type="entry name" value="S-FORMYLGLUTATHIONE HYDROLASE"/>
    <property type="match status" value="1"/>
</dbReference>
<evidence type="ECO:0000256" key="5">
    <source>
        <dbReference type="ARBA" id="ARBA00047590"/>
    </source>
</evidence>
<dbReference type="SUPFAM" id="SSF53474">
    <property type="entry name" value="alpha/beta-Hydrolases"/>
    <property type="match status" value="1"/>
</dbReference>
<dbReference type="PANTHER" id="PTHR10061:SF0">
    <property type="entry name" value="S-FORMYLGLUTATHIONE HYDROLASE"/>
    <property type="match status" value="1"/>
</dbReference>
<evidence type="ECO:0000256" key="8">
    <source>
        <dbReference type="RuleBase" id="RU363068"/>
    </source>
</evidence>
<keyword evidence="4 8" id="KW-0378">Hydrolase</keyword>
<evidence type="ECO:0000256" key="7">
    <source>
        <dbReference type="PIRSR" id="PIRSR614186-1"/>
    </source>
</evidence>
<dbReference type="InterPro" id="IPR014186">
    <property type="entry name" value="S-formylglutathione_hydrol"/>
</dbReference>
<dbReference type="GO" id="GO:0052689">
    <property type="term" value="F:carboxylic ester hydrolase activity"/>
    <property type="evidence" value="ECO:0007669"/>
    <property type="project" value="UniProtKB-KW"/>
</dbReference>
<evidence type="ECO:0000256" key="3">
    <source>
        <dbReference type="ARBA" id="ARBA00022487"/>
    </source>
</evidence>
<comment type="caution">
    <text evidence="9">The sequence shown here is derived from an EMBL/GenBank/DDBJ whole genome shotgun (WGS) entry which is preliminary data.</text>
</comment>